<evidence type="ECO:0000259" key="1">
    <source>
        <dbReference type="Pfam" id="PF19493"/>
    </source>
</evidence>
<dbReference type="EMBL" id="VIVR01000001">
    <property type="protein sequence ID" value="TWE20257.1"/>
    <property type="molecule type" value="Genomic_DNA"/>
</dbReference>
<dbReference type="Proteomes" id="UP000318416">
    <property type="component" value="Unassembled WGS sequence"/>
</dbReference>
<feature type="domain" description="Trypsin-co-occurring" evidence="1">
    <location>
        <begin position="10"/>
        <end position="122"/>
    </location>
</feature>
<protein>
    <recommendedName>
        <fullName evidence="1">Trypsin-co-occurring domain-containing protein</fullName>
    </recommendedName>
</protein>
<comment type="caution">
    <text evidence="2">The sequence shown here is derived from an EMBL/GenBank/DDBJ whole genome shotgun (WGS) entry which is preliminary data.</text>
</comment>
<keyword evidence="3" id="KW-1185">Reference proteome</keyword>
<organism evidence="2 3">
    <name type="scientific">Kitasatospora atroaurantiaca</name>
    <dbReference type="NCBI Taxonomy" id="285545"/>
    <lineage>
        <taxon>Bacteria</taxon>
        <taxon>Bacillati</taxon>
        <taxon>Actinomycetota</taxon>
        <taxon>Actinomycetes</taxon>
        <taxon>Kitasatosporales</taxon>
        <taxon>Streptomycetaceae</taxon>
        <taxon>Kitasatospora</taxon>
    </lineage>
</organism>
<reference evidence="2 3" key="1">
    <citation type="submission" date="2019-06" db="EMBL/GenBank/DDBJ databases">
        <title>Sequencing the genomes of 1000 actinobacteria strains.</title>
        <authorList>
            <person name="Klenk H.-P."/>
        </authorList>
    </citation>
    <scope>NUCLEOTIDE SEQUENCE [LARGE SCALE GENOMIC DNA]</scope>
    <source>
        <strain evidence="2 3">DSM 41649</strain>
    </source>
</reference>
<dbReference type="InterPro" id="IPR045794">
    <property type="entry name" value="Trypco1"/>
</dbReference>
<evidence type="ECO:0000313" key="3">
    <source>
        <dbReference type="Proteomes" id="UP000318416"/>
    </source>
</evidence>
<dbReference type="Pfam" id="PF19493">
    <property type="entry name" value="Trypco1"/>
    <property type="match status" value="1"/>
</dbReference>
<sequence>MAGAVTVETIDLGDGTSVRAEVIGEVSFQPAGDEDEFGDVGVRDRAARLGSAVALTLDQVRDTVQGIGRWAAESIAQGAAAGSPDSFEVEFGLKLAVKSGQLMGIIAEAGSEAGLTVKLSWDLAARRERAGAGAAAGVEGRVPASVAAAE</sequence>
<proteinExistence type="predicted"/>
<name>A0A561EXE8_9ACTN</name>
<gene>
    <name evidence="2" type="ORF">FB465_5404</name>
</gene>
<dbReference type="AlphaFoldDB" id="A0A561EXE8"/>
<evidence type="ECO:0000313" key="2">
    <source>
        <dbReference type="EMBL" id="TWE20257.1"/>
    </source>
</evidence>
<dbReference type="NCBIfam" id="NF041216">
    <property type="entry name" value="CU044_2847_fam"/>
    <property type="match status" value="1"/>
</dbReference>
<accession>A0A561EXE8</accession>